<name>A0A1B2EP37_9HYPH</name>
<dbReference type="RefSeq" id="WP_157934137.1">
    <property type="nucleotide sequence ID" value="NZ_CP016616.1"/>
</dbReference>
<accession>A0A1B2EP37</accession>
<evidence type="ECO:0000313" key="1">
    <source>
        <dbReference type="EMBL" id="ANY81744.1"/>
    </source>
</evidence>
<organism evidence="1">
    <name type="scientific">Microvirga ossetica</name>
    <dbReference type="NCBI Taxonomy" id="1882682"/>
    <lineage>
        <taxon>Bacteria</taxon>
        <taxon>Pseudomonadati</taxon>
        <taxon>Pseudomonadota</taxon>
        <taxon>Alphaproteobacteria</taxon>
        <taxon>Hyphomicrobiales</taxon>
        <taxon>Methylobacteriaceae</taxon>
        <taxon>Microvirga</taxon>
    </lineage>
</organism>
<dbReference type="AlphaFoldDB" id="A0A1B2EP37"/>
<dbReference type="EMBL" id="CP016616">
    <property type="protein sequence ID" value="ANY81744.1"/>
    <property type="molecule type" value="Genomic_DNA"/>
</dbReference>
<dbReference type="OrthoDB" id="7960860at2"/>
<gene>
    <name evidence="1" type="ORF">BB934_11560</name>
</gene>
<dbReference type="KEGG" id="moc:BB934_11560"/>
<reference evidence="1" key="1">
    <citation type="submission" date="2016-07" db="EMBL/GenBank/DDBJ databases">
        <title>Microvirga ossetica sp. nov. a new species of rhizobia isolated from root nodules of the legume species Vicia alpestris Steven originated from North Ossetia region in the Caucasus.</title>
        <authorList>
            <person name="Safronova V.I."/>
            <person name="Kuznetsova I.G."/>
            <person name="Sazanova A.L."/>
            <person name="Belimov A."/>
            <person name="Andronov E."/>
            <person name="Osledkin Y.S."/>
            <person name="Onishchuk O.P."/>
            <person name="Kurchak O.N."/>
            <person name="Shaposhnikov A.I."/>
            <person name="Willems A."/>
            <person name="Tikhonovich I.A."/>
        </authorList>
    </citation>
    <scope>NUCLEOTIDE SEQUENCE [LARGE SCALE GENOMIC DNA]</scope>
    <source>
        <strain evidence="1">V5/3M</strain>
    </source>
</reference>
<sequence length="103" mass="11029">MSIIPPVLSLIASLSIGVADTLPEFDTPRNCEAAMKAVGGSQIQTVQQCIADERSARAEIERQWGTFAASLRDRCIDETQVGGGPSYVDILECLRFGASAKPM</sequence>
<protein>
    <submittedName>
        <fullName evidence="1">Uncharacterized protein</fullName>
    </submittedName>
</protein>
<proteinExistence type="predicted"/>